<dbReference type="RefSeq" id="WP_254169776.1">
    <property type="nucleotide sequence ID" value="NZ_JAHESF010000057.1"/>
</dbReference>
<keyword evidence="5" id="KW-1185">Reference proteome</keyword>
<name>A0AAP2DT79_9BACT</name>
<dbReference type="AlphaFoldDB" id="A0AAP2DT79"/>
<feature type="compositionally biased region" description="Low complexity" evidence="1">
    <location>
        <begin position="959"/>
        <end position="973"/>
    </location>
</feature>
<feature type="compositionally biased region" description="Basic and acidic residues" evidence="1">
    <location>
        <begin position="974"/>
        <end position="985"/>
    </location>
</feature>
<keyword evidence="2" id="KW-0472">Membrane</keyword>
<dbReference type="InterPro" id="IPR007844">
    <property type="entry name" value="AsmA"/>
</dbReference>
<dbReference type="Pfam" id="PF05170">
    <property type="entry name" value="AsmA"/>
    <property type="match status" value="1"/>
</dbReference>
<evidence type="ECO:0000256" key="1">
    <source>
        <dbReference type="SAM" id="MobiDB-lite"/>
    </source>
</evidence>
<feature type="domain" description="AsmA" evidence="3">
    <location>
        <begin position="1"/>
        <end position="183"/>
    </location>
</feature>
<keyword evidence="2" id="KW-1133">Transmembrane helix</keyword>
<feature type="transmembrane region" description="Helical" evidence="2">
    <location>
        <begin position="7"/>
        <end position="30"/>
    </location>
</feature>
<comment type="caution">
    <text evidence="4">The sequence shown here is derived from an EMBL/GenBank/DDBJ whole genome shotgun (WGS) entry which is preliminary data.</text>
</comment>
<dbReference type="PANTHER" id="PTHR30441:SF8">
    <property type="entry name" value="DUF748 DOMAIN-CONTAINING PROTEIN"/>
    <property type="match status" value="1"/>
</dbReference>
<protein>
    <submittedName>
        <fullName evidence="4">AsmA family protein</fullName>
    </submittedName>
</protein>
<keyword evidence="2" id="KW-0812">Transmembrane</keyword>
<sequence>MKKALKWFLIIFGGLIVLILLAAFILPIVFKDDIKAAIDKELAKSVNADVIFDVNDFNLSLFSNFPNITAEMKNLGVVNRAPFEGQVLFATEKFEVEVNLKDILFGDQLRVKGISLVRPVINIKVLADGKANYDIAIPSADTTTTTEEGGDFSFGIDHWEVVDADVTYDDKSLPYNLTVKGLNHSGSGDFTQDVFDLRTKTTADTVTTSFDGVEYLTDKRVDIDAVVSISEEYTKYTFKENTAKVNDFVMQFDGWFKMNENDFGMDLTFSSPDNSFKSLLSLVPGVYSKDFGSIKTSGDLAFKGFVKGTYSEKQMPAFNLNLLVKDAMFQYPDLPTAINNINVDLLVDNKDGVIDNTVIDLKKLHLDFGSNPVDARALITKIYPTNVDANLAAKLNLAELTKMFPMEGLEMKGSYAVNLTAKGVYDSLKKVIPAIDAKMSLNDGFVKSKEFPVPMDDMHFTSTIKNTSGKMAETFIDVNDFTVLMDGEKLKADLHLENLDNYTWDLKVNGGIDLEKMTKVFPLEGMTLAGKVKANIETKGKYSDVQAEKYDRLPTSGTASLTDFKYITKDLPQVTLSQAAMTFDPRKIELQKLNGTVGKSDFNVTGSVLNYLGYVFGENETIKGNVNFSSNLFDLNEFMTEEEAPATAEDTTSFGVIPVPNNIDFVLNSNIKAVKMMDFNITNATGDIVVKDGIANLRGLKFNMLGGTFVVDGSYNAKDLAHPKYDMALKIENVSMKDAASASSIVQTYAPIAGLVNGKFSTDFSLKGELGQDMMPNLATVNGGGLVKIAQAALKQSKLISGITSLTKLDDTDEVTLKDVLMSAQLTDGKLSVKPFDVKFGNYKTTVAGATSLDGTIDYTLKMDVPAGKLGSEFNSFVSKYSGNKSDGNTNIPLTIGVGGKYDSPVPKLLMDSQKEQAKEAAVNAAKEEGTKALQKAVKGTDAEKALNKILGGNKKDTTASADTAKATTPAIPTKEEVKEEVQKKVEDEAKKKIEGLLKRKKN</sequence>
<dbReference type="InterPro" id="IPR052894">
    <property type="entry name" value="AsmA-related"/>
</dbReference>
<evidence type="ECO:0000259" key="3">
    <source>
        <dbReference type="Pfam" id="PF05170"/>
    </source>
</evidence>
<dbReference type="GO" id="GO:0005886">
    <property type="term" value="C:plasma membrane"/>
    <property type="evidence" value="ECO:0007669"/>
    <property type="project" value="TreeGrafter"/>
</dbReference>
<dbReference type="Proteomes" id="UP001319200">
    <property type="component" value="Unassembled WGS sequence"/>
</dbReference>
<evidence type="ECO:0000256" key="2">
    <source>
        <dbReference type="SAM" id="Phobius"/>
    </source>
</evidence>
<accession>A0AAP2DT79</accession>
<organism evidence="4 5">
    <name type="scientific">Chryseosolibacter histidini</name>
    <dbReference type="NCBI Taxonomy" id="2782349"/>
    <lineage>
        <taxon>Bacteria</taxon>
        <taxon>Pseudomonadati</taxon>
        <taxon>Bacteroidota</taxon>
        <taxon>Cytophagia</taxon>
        <taxon>Cytophagales</taxon>
        <taxon>Chryseotaleaceae</taxon>
        <taxon>Chryseosolibacter</taxon>
    </lineage>
</organism>
<feature type="region of interest" description="Disordered" evidence="1">
    <location>
        <begin position="953"/>
        <end position="985"/>
    </location>
</feature>
<evidence type="ECO:0000313" key="5">
    <source>
        <dbReference type="Proteomes" id="UP001319200"/>
    </source>
</evidence>
<dbReference type="EMBL" id="JAHESF010000057">
    <property type="protein sequence ID" value="MBT1701089.1"/>
    <property type="molecule type" value="Genomic_DNA"/>
</dbReference>
<reference evidence="4 5" key="1">
    <citation type="submission" date="2021-05" db="EMBL/GenBank/DDBJ databases">
        <title>A Polyphasic approach of four new species of the genus Ohtaekwangia: Ohtaekwangia histidinii sp. nov., Ohtaekwangia cretensis sp. nov., Ohtaekwangia indiensis sp. nov., Ohtaekwangia reichenbachii sp. nov. from diverse environment.</title>
        <authorList>
            <person name="Octaviana S."/>
        </authorList>
    </citation>
    <scope>NUCLEOTIDE SEQUENCE [LARGE SCALE GENOMIC DNA]</scope>
    <source>
        <strain evidence="4 5">PWU4</strain>
    </source>
</reference>
<dbReference type="PANTHER" id="PTHR30441">
    <property type="entry name" value="DUF748 DOMAIN-CONTAINING PROTEIN"/>
    <property type="match status" value="1"/>
</dbReference>
<evidence type="ECO:0000313" key="4">
    <source>
        <dbReference type="EMBL" id="MBT1701089.1"/>
    </source>
</evidence>
<proteinExistence type="predicted"/>
<dbReference type="GO" id="GO:0090313">
    <property type="term" value="P:regulation of protein targeting to membrane"/>
    <property type="evidence" value="ECO:0007669"/>
    <property type="project" value="TreeGrafter"/>
</dbReference>
<gene>
    <name evidence="4" type="ORF">KK083_29625</name>
</gene>